<dbReference type="Proteomes" id="UP001218188">
    <property type="component" value="Unassembled WGS sequence"/>
</dbReference>
<dbReference type="EMBL" id="JARJCM010000138">
    <property type="protein sequence ID" value="KAJ7026422.1"/>
    <property type="molecule type" value="Genomic_DNA"/>
</dbReference>
<dbReference type="SUPFAM" id="SSF56219">
    <property type="entry name" value="DNase I-like"/>
    <property type="match status" value="1"/>
</dbReference>
<comment type="caution">
    <text evidence="1">The sequence shown here is derived from an EMBL/GenBank/DDBJ whole genome shotgun (WGS) entry which is preliminary data.</text>
</comment>
<reference evidence="1" key="1">
    <citation type="submission" date="2023-03" db="EMBL/GenBank/DDBJ databases">
        <title>Massive genome expansion in bonnet fungi (Mycena s.s.) driven by repeated elements and novel gene families across ecological guilds.</title>
        <authorList>
            <consortium name="Lawrence Berkeley National Laboratory"/>
            <person name="Harder C.B."/>
            <person name="Miyauchi S."/>
            <person name="Viragh M."/>
            <person name="Kuo A."/>
            <person name="Thoen E."/>
            <person name="Andreopoulos B."/>
            <person name="Lu D."/>
            <person name="Skrede I."/>
            <person name="Drula E."/>
            <person name="Henrissat B."/>
            <person name="Morin E."/>
            <person name="Kohler A."/>
            <person name="Barry K."/>
            <person name="LaButti K."/>
            <person name="Morin E."/>
            <person name="Salamov A."/>
            <person name="Lipzen A."/>
            <person name="Mereny Z."/>
            <person name="Hegedus B."/>
            <person name="Baldrian P."/>
            <person name="Stursova M."/>
            <person name="Weitz H."/>
            <person name="Taylor A."/>
            <person name="Grigoriev I.V."/>
            <person name="Nagy L.G."/>
            <person name="Martin F."/>
            <person name="Kauserud H."/>
        </authorList>
    </citation>
    <scope>NUCLEOTIDE SEQUENCE</scope>
    <source>
        <strain evidence="1">CBHHK200</strain>
    </source>
</reference>
<dbReference type="AlphaFoldDB" id="A0AAD6WV60"/>
<name>A0AAD6WV60_9AGAR</name>
<accession>A0AAD6WV60</accession>
<protein>
    <submittedName>
        <fullName evidence="1">Uncharacterized protein</fullName>
    </submittedName>
</protein>
<dbReference type="InterPro" id="IPR036691">
    <property type="entry name" value="Endo/exonu/phosph_ase_sf"/>
</dbReference>
<evidence type="ECO:0000313" key="2">
    <source>
        <dbReference type="Proteomes" id="UP001218188"/>
    </source>
</evidence>
<keyword evidence="2" id="KW-1185">Reference proteome</keyword>
<evidence type="ECO:0000313" key="1">
    <source>
        <dbReference type="EMBL" id="KAJ7026422.1"/>
    </source>
</evidence>
<dbReference type="Gene3D" id="3.60.10.10">
    <property type="entry name" value="Endonuclease/exonuclease/phosphatase"/>
    <property type="match status" value="1"/>
</dbReference>
<proteinExistence type="predicted"/>
<feature type="non-terminal residue" evidence="1">
    <location>
        <position position="602"/>
    </location>
</feature>
<organism evidence="1 2">
    <name type="scientific">Mycena alexandri</name>
    <dbReference type="NCBI Taxonomy" id="1745969"/>
    <lineage>
        <taxon>Eukaryota</taxon>
        <taxon>Fungi</taxon>
        <taxon>Dikarya</taxon>
        <taxon>Basidiomycota</taxon>
        <taxon>Agaricomycotina</taxon>
        <taxon>Agaricomycetes</taxon>
        <taxon>Agaricomycetidae</taxon>
        <taxon>Agaricales</taxon>
        <taxon>Marasmiineae</taxon>
        <taxon>Mycenaceae</taxon>
        <taxon>Mycena</taxon>
    </lineage>
</organism>
<gene>
    <name evidence="1" type="ORF">C8F04DRAFT_966373</name>
</gene>
<dbReference type="PANTHER" id="PTHR19446">
    <property type="entry name" value="REVERSE TRANSCRIPTASES"/>
    <property type="match status" value="1"/>
</dbReference>
<sequence>MGNGNKNTKAAITLAALNIAGHGNLNVNHQDNKWHHVWQVMREQKIGVLVVREAHLNDERKDSIQNLFGRVIRIEFSQDPLTANAKGVAFVLNKNLVDTEDVNTTEIVPGRAMLLEMKNVDGKPLSILGVYAPNVPAENAVFWKLIQTWFEIHPLVRKPDGMGGDTNVVEDALDRLPAHPDANSAVTALDELKMYLRLVDGWRDTYPTTRAYSYLQLHTGSQSRIDRWYIKRPLLEHALEWEITTVGIKTNHKMVSVKLTTEHAPTVGHGRWVWPLWLVEDKTLAKQIHERGMVLQAEMGLVSNWRTRNPDYNEQTLWAKFKADIHRDAKKRSKKIIPKIITEIIEVENRLRDVLDEKGISEEDRTLSGAVLTERLAKLQQQRYNVSRMNAQVKNRLDGKIISRYWSQINKEKKPREMIHRLRKNMPEGVPPQYEKDSKRMASMARDHHDNLQSERKDIAPEVREEKIRIVVDRVKRKLTPQQIQTLKEKLTIEDVRNALKLSSNFKAPGLDGILYELWKTLDARCTTATAQEKPAFDIIKIMHRVYNDIEKNGIVIGTKFSESWMCPLYKKNDKADIANYRPISLLNTDYKVFTKALTIKL</sequence>